<evidence type="ECO:0000313" key="2">
    <source>
        <dbReference type="Proteomes" id="UP001212997"/>
    </source>
</evidence>
<keyword evidence="2" id="KW-1185">Reference proteome</keyword>
<name>A0AAD5YLJ2_9APHY</name>
<protein>
    <submittedName>
        <fullName evidence="1">Uncharacterized protein</fullName>
    </submittedName>
</protein>
<organism evidence="1 2">
    <name type="scientific">Meripilus lineatus</name>
    <dbReference type="NCBI Taxonomy" id="2056292"/>
    <lineage>
        <taxon>Eukaryota</taxon>
        <taxon>Fungi</taxon>
        <taxon>Dikarya</taxon>
        <taxon>Basidiomycota</taxon>
        <taxon>Agaricomycotina</taxon>
        <taxon>Agaricomycetes</taxon>
        <taxon>Polyporales</taxon>
        <taxon>Meripilaceae</taxon>
        <taxon>Meripilus</taxon>
    </lineage>
</organism>
<dbReference type="Proteomes" id="UP001212997">
    <property type="component" value="Unassembled WGS sequence"/>
</dbReference>
<dbReference type="EMBL" id="JANAWD010000017">
    <property type="protein sequence ID" value="KAJ3491142.1"/>
    <property type="molecule type" value="Genomic_DNA"/>
</dbReference>
<sequence length="92" mass="10602">MVLLRRFRNRTLQEETCRARGMRLPYEWSAYYSTSRAGCAFFSTRIGALEEDKARSSREYEDRIGEIEGEMDESSAQLALARLDVSQRTAAL</sequence>
<comment type="caution">
    <text evidence="1">The sequence shown here is derived from an EMBL/GenBank/DDBJ whole genome shotgun (WGS) entry which is preliminary data.</text>
</comment>
<dbReference type="AlphaFoldDB" id="A0AAD5YLJ2"/>
<evidence type="ECO:0000313" key="1">
    <source>
        <dbReference type="EMBL" id="KAJ3491142.1"/>
    </source>
</evidence>
<reference evidence="1" key="1">
    <citation type="submission" date="2022-07" db="EMBL/GenBank/DDBJ databases">
        <title>Genome Sequence of Physisporinus lineatus.</title>
        <authorList>
            <person name="Buettner E."/>
        </authorList>
    </citation>
    <scope>NUCLEOTIDE SEQUENCE</scope>
    <source>
        <strain evidence="1">VT162</strain>
    </source>
</reference>
<accession>A0AAD5YLJ2</accession>
<gene>
    <name evidence="1" type="ORF">NLI96_g934</name>
</gene>
<proteinExistence type="predicted"/>